<gene>
    <name evidence="3" type="ORF">PSALAMII_LOCUS9923</name>
</gene>
<dbReference type="PANTHER" id="PTHR21310">
    <property type="entry name" value="AMINOGLYCOSIDE PHOSPHOTRANSFERASE-RELATED-RELATED"/>
    <property type="match status" value="1"/>
</dbReference>
<organism evidence="3 4">
    <name type="scientific">Penicillium salamii</name>
    <dbReference type="NCBI Taxonomy" id="1612424"/>
    <lineage>
        <taxon>Eukaryota</taxon>
        <taxon>Fungi</taxon>
        <taxon>Dikarya</taxon>
        <taxon>Ascomycota</taxon>
        <taxon>Pezizomycotina</taxon>
        <taxon>Eurotiomycetes</taxon>
        <taxon>Eurotiomycetidae</taxon>
        <taxon>Eurotiales</taxon>
        <taxon>Aspergillaceae</taxon>
        <taxon>Penicillium</taxon>
    </lineage>
</organism>
<comment type="caution">
    <text evidence="3">The sequence shown here is derived from an EMBL/GenBank/DDBJ whole genome shotgun (WGS) entry which is preliminary data.</text>
</comment>
<dbReference type="SUPFAM" id="SSF56112">
    <property type="entry name" value="Protein kinase-like (PK-like)"/>
    <property type="match status" value="1"/>
</dbReference>
<dbReference type="InterPro" id="IPR011009">
    <property type="entry name" value="Kinase-like_dom_sf"/>
</dbReference>
<reference evidence="3" key="1">
    <citation type="submission" date="2021-07" db="EMBL/GenBank/DDBJ databases">
        <authorList>
            <person name="Branca A.L. A."/>
        </authorList>
    </citation>
    <scope>NUCLEOTIDE SEQUENCE</scope>
</reference>
<dbReference type="EMBL" id="CAJVPA010000234">
    <property type="protein sequence ID" value="CAG8418210.1"/>
    <property type="molecule type" value="Genomic_DNA"/>
</dbReference>
<evidence type="ECO:0000259" key="2">
    <source>
        <dbReference type="Pfam" id="PF01636"/>
    </source>
</evidence>
<feature type="compositionally biased region" description="Basic and acidic residues" evidence="1">
    <location>
        <begin position="348"/>
        <end position="363"/>
    </location>
</feature>
<dbReference type="AlphaFoldDB" id="A0A9W4JXC5"/>
<dbReference type="PANTHER" id="PTHR21310:SF39">
    <property type="entry name" value="AMINOGLYCOSIDE PHOSPHOTRANSFERASE DOMAIN-CONTAINING PROTEIN"/>
    <property type="match status" value="1"/>
</dbReference>
<evidence type="ECO:0000256" key="1">
    <source>
        <dbReference type="SAM" id="MobiDB-lite"/>
    </source>
</evidence>
<dbReference type="Gene3D" id="3.90.1200.10">
    <property type="match status" value="1"/>
</dbReference>
<protein>
    <recommendedName>
        <fullName evidence="2">Aminoglycoside phosphotransferase domain-containing protein</fullName>
    </recommendedName>
</protein>
<feature type="region of interest" description="Disordered" evidence="1">
    <location>
        <begin position="348"/>
        <end position="376"/>
    </location>
</feature>
<dbReference type="InterPro" id="IPR051678">
    <property type="entry name" value="AGP_Transferase"/>
</dbReference>
<dbReference type="Proteomes" id="UP001152646">
    <property type="component" value="Unassembled WGS sequence"/>
</dbReference>
<evidence type="ECO:0000313" key="4">
    <source>
        <dbReference type="Proteomes" id="UP001152646"/>
    </source>
</evidence>
<dbReference type="OrthoDB" id="4177236at2759"/>
<feature type="domain" description="Aminoglycoside phosphotransferase" evidence="2">
    <location>
        <begin position="60"/>
        <end position="279"/>
    </location>
</feature>
<accession>A0A9W4JXC5</accession>
<dbReference type="Pfam" id="PF01636">
    <property type="entry name" value="APH"/>
    <property type="match status" value="1"/>
</dbReference>
<proteinExistence type="predicted"/>
<evidence type="ECO:0000313" key="3">
    <source>
        <dbReference type="EMBL" id="CAG8418210.1"/>
    </source>
</evidence>
<sequence>MESVEEQVLVPDEKILSAIFPDIDLKPSSCNVITNTFDSCTFSIQLETAPLPDYPKVLNLIVRLEKSGKSLAALATFQRLAKSQLNDLIPSVLHFGTTTTLAEQVEYFVTPYITDTTTLEDVWDTLDETNQLELVKTVILAVEKLQKLDLTESLKETTYISVDDSPSQATKIAIGDLQHGFSPNIKQFLSGLLKSDEETPNWKLLETDNGVEIQSTYEDIGQIEFSHAELNELQQHVVLCHNDLEPRNFLVREVSGSYELIAIIDWEMVGLFPFAYEYGYKDTVLGSSNLSYSWYESFKSQSSHLLPDGEFHTKLVKALQIIDNSERKSSGKNVGRLVQHKWLEREQVEESSDPRRGWVRKDGANPPRGFSKDDQSKLEYEALEELGYV</sequence>
<name>A0A9W4JXC5_9EURO</name>
<dbReference type="InterPro" id="IPR002575">
    <property type="entry name" value="Aminoglycoside_PTrfase"/>
</dbReference>